<dbReference type="Gene3D" id="3.30.479.30">
    <property type="entry name" value="Band 7 domain"/>
    <property type="match status" value="1"/>
</dbReference>
<dbReference type="KEGG" id="sbf:JCM31447_19880"/>
<dbReference type="GO" id="GO:0005886">
    <property type="term" value="C:plasma membrane"/>
    <property type="evidence" value="ECO:0007669"/>
    <property type="project" value="InterPro"/>
</dbReference>
<name>A0A4P2VN66_FLUSA</name>
<gene>
    <name evidence="5" type="ORF">JCM31447_19880</name>
</gene>
<feature type="domain" description="Band 7" evidence="4">
    <location>
        <begin position="29"/>
        <end position="189"/>
    </location>
</feature>
<dbReference type="Proteomes" id="UP000291236">
    <property type="component" value="Chromosome"/>
</dbReference>
<dbReference type="EMBL" id="AP019368">
    <property type="protein sequence ID" value="BBH53544.1"/>
    <property type="molecule type" value="Genomic_DNA"/>
</dbReference>
<reference evidence="5 6" key="1">
    <citation type="submission" date="2018-12" db="EMBL/GenBank/DDBJ databases">
        <title>Rubrispira sanarue gen. nov., sp., nov., a member of the order Silvanigrellales, isolated from a brackish lake in Hamamatsu Japan.</title>
        <authorList>
            <person name="Maejima Y."/>
            <person name="Iino T."/>
            <person name="Muraguchi Y."/>
            <person name="Fukuda K."/>
            <person name="Nojiri H."/>
            <person name="Ohkuma M."/>
            <person name="Moriuchi R."/>
            <person name="Dohra H."/>
            <person name="Kimbara K."/>
            <person name="Shintani M."/>
        </authorList>
    </citation>
    <scope>NUCLEOTIDE SEQUENCE [LARGE SCALE GENOMIC DNA]</scope>
    <source>
        <strain evidence="5 6">RF1110005</strain>
    </source>
</reference>
<feature type="transmembrane region" description="Helical" evidence="3">
    <location>
        <begin position="6"/>
        <end position="31"/>
    </location>
</feature>
<dbReference type="InterPro" id="IPR036013">
    <property type="entry name" value="Band_7/SPFH_dom_sf"/>
</dbReference>
<protein>
    <submittedName>
        <fullName evidence="5">SPFH domain-containing protein</fullName>
    </submittedName>
</protein>
<sequence length="322" mass="36408">MKHEVLQLILGIVFGTFTIPLIFLICKAFIIQVDNETNILMCRFGKLVKIFKKPGLHFCFEKILPTCQTISVSLKKDFRTFEEIHINDLSGTTIIIDLWVEFNITCPVKAAFQVENLEKSLQSTLTSAATSILGTLEFKQILSNRNALNQKIKDEIKNETLRWGITVDKIFISKLSLLPEVSQQLFDTVAARLEKAKADIEEVGRLDAQLLEAETSSKVAALVAEAKGQYSLCIGNAYQKLAQNPELFDAYTKLYEYSLIKPHRTIAFQGFSDEEMFAMQGSLPQILSYDETSTFNPHTQNHFMQNISQKSTSSHKKNEISP</sequence>
<evidence type="ECO:0000256" key="2">
    <source>
        <dbReference type="ARBA" id="ARBA00008164"/>
    </source>
</evidence>
<dbReference type="SUPFAM" id="SSF117892">
    <property type="entry name" value="Band 7/SPFH domain"/>
    <property type="match status" value="1"/>
</dbReference>
<keyword evidence="3" id="KW-1133">Transmembrane helix</keyword>
<organism evidence="5 6">
    <name type="scientific">Fluviispira sanaruensis</name>
    <dbReference type="NCBI Taxonomy" id="2493639"/>
    <lineage>
        <taxon>Bacteria</taxon>
        <taxon>Pseudomonadati</taxon>
        <taxon>Bdellovibrionota</taxon>
        <taxon>Oligoflexia</taxon>
        <taxon>Silvanigrellales</taxon>
        <taxon>Silvanigrellaceae</taxon>
        <taxon>Fluviispira</taxon>
    </lineage>
</organism>
<evidence type="ECO:0000256" key="3">
    <source>
        <dbReference type="SAM" id="Phobius"/>
    </source>
</evidence>
<evidence type="ECO:0000313" key="5">
    <source>
        <dbReference type="EMBL" id="BBH53544.1"/>
    </source>
</evidence>
<dbReference type="PANTHER" id="PTHR10264">
    <property type="entry name" value="BAND 7 PROTEIN-RELATED"/>
    <property type="match status" value="1"/>
</dbReference>
<dbReference type="PANTHER" id="PTHR10264:SF19">
    <property type="entry name" value="AT06885P-RELATED"/>
    <property type="match status" value="1"/>
</dbReference>
<dbReference type="RefSeq" id="WP_130609592.1">
    <property type="nucleotide sequence ID" value="NZ_AP019368.1"/>
</dbReference>
<keyword evidence="3" id="KW-0472">Membrane</keyword>
<evidence type="ECO:0000313" key="6">
    <source>
        <dbReference type="Proteomes" id="UP000291236"/>
    </source>
</evidence>
<evidence type="ECO:0000256" key="1">
    <source>
        <dbReference type="ARBA" id="ARBA00004167"/>
    </source>
</evidence>
<dbReference type="AlphaFoldDB" id="A0A4P2VN66"/>
<comment type="similarity">
    <text evidence="2">Belongs to the band 7/mec-2 family.</text>
</comment>
<keyword evidence="6" id="KW-1185">Reference proteome</keyword>
<keyword evidence="3" id="KW-0812">Transmembrane</keyword>
<dbReference type="Pfam" id="PF01145">
    <property type="entry name" value="Band_7"/>
    <property type="match status" value="1"/>
</dbReference>
<dbReference type="SMART" id="SM00244">
    <property type="entry name" value="PHB"/>
    <property type="match status" value="1"/>
</dbReference>
<dbReference type="OrthoDB" id="5291128at2"/>
<dbReference type="InterPro" id="IPR043202">
    <property type="entry name" value="Band-7_stomatin-like"/>
</dbReference>
<dbReference type="InterPro" id="IPR001107">
    <property type="entry name" value="Band_7"/>
</dbReference>
<proteinExistence type="inferred from homology"/>
<accession>A0A4P2VN66</accession>
<evidence type="ECO:0000259" key="4">
    <source>
        <dbReference type="SMART" id="SM00244"/>
    </source>
</evidence>
<comment type="subcellular location">
    <subcellularLocation>
        <location evidence="1">Membrane</location>
        <topology evidence="1">Single-pass membrane protein</topology>
    </subcellularLocation>
</comment>